<dbReference type="PANTHER" id="PTHR39596">
    <property type="match status" value="1"/>
</dbReference>
<evidence type="ECO:0000313" key="1">
    <source>
        <dbReference type="EMBL" id="OJD39062.1"/>
    </source>
</evidence>
<dbReference type="EMBL" id="MNUE01000003">
    <property type="protein sequence ID" value="OJD39062.1"/>
    <property type="molecule type" value="Genomic_DNA"/>
</dbReference>
<proteinExistence type="predicted"/>
<dbReference type="RefSeq" id="XP_020134673.1">
    <property type="nucleotide sequence ID" value="XM_020274018.1"/>
</dbReference>
<keyword evidence="2" id="KW-1185">Reference proteome</keyword>
<protein>
    <submittedName>
        <fullName evidence="1">Ankyrin repeat-containing</fullName>
    </submittedName>
</protein>
<dbReference type="Proteomes" id="UP000183809">
    <property type="component" value="Unassembled WGS sequence"/>
</dbReference>
<organism evidence="1 2">
    <name type="scientific">Diplodia corticola</name>
    <dbReference type="NCBI Taxonomy" id="236234"/>
    <lineage>
        <taxon>Eukaryota</taxon>
        <taxon>Fungi</taxon>
        <taxon>Dikarya</taxon>
        <taxon>Ascomycota</taxon>
        <taxon>Pezizomycotina</taxon>
        <taxon>Dothideomycetes</taxon>
        <taxon>Dothideomycetes incertae sedis</taxon>
        <taxon>Botryosphaeriales</taxon>
        <taxon>Botryosphaeriaceae</taxon>
        <taxon>Diplodia</taxon>
    </lineage>
</organism>
<dbReference type="OrthoDB" id="2426273at2759"/>
<dbReference type="GeneID" id="31014279"/>
<name>A0A1J9RBU6_9PEZI</name>
<dbReference type="PANTHER" id="PTHR39596:SF2">
    <property type="entry name" value="HET DOMAIN PROTEIN (AFU_ORTHOLOGUE AFUA_1G17550)-RELATED"/>
    <property type="match status" value="1"/>
</dbReference>
<evidence type="ECO:0000313" key="2">
    <source>
        <dbReference type="Proteomes" id="UP000183809"/>
    </source>
</evidence>
<sequence>MDKQVEGDAKSPSFVPAPAEKEAAALQEYRDAFIERVAKLRETQEYQKMDLWALPREWSADQKLLQPVNVDDVATEENAGHLCANISLCEFYPRHLSQHPTQGIIGLIADHPGYLAWREERNNAFEQCHWDRLSTLQARCMSARLRECKAKRCLAARKLLASHMPSCEDWAEFREWVLTAASCQSAAWAAGDSWLYHFDANEFLAHFHSVMITFQQGLEDRWFWLHKLSRPSRKADGPDLLFQVQQVIFFWASQLQPRIVRDLGHRMLRRGATALTVKTTPLKQSLFSQVVMDAEERAAKLSLCPKRLWSVVQSLEWLDNVLPALVDVLEKAPRPQAFAHRGHEECSAQFCELSLENSALKKQLHKRDSGQCGRTTKLHLARLSYAVRNGETTAWPIEELQGRKPERSLKSYMAISHVWSDGTGVGTGGPGVVNECLLSYFIDVATRLGCDGIWWDAISIPMEKEVRRMALNRMQPNYEKAKHTVVHDEYLLQVDWAEDGSPAVALILSPWFTRGWTALELSVSRSVQVIYRDPTDPKKQVLKDLDNDILPQGFCSIGHRFAADMIRNLRGKPPTLAGLVKILSTRSTSWTRDRATIAALLARTEDFDYSDAQSVTVRKMVVTYRQVPRDFLLHGHITLAREGGCSWLPSTVISHEQPCDDEDGDRKDREVIEVDRKGAACVRWSYYPIPERRVPFVKPYSSHASVELRIQRALQMAESCFLLWAPGQWSDNPLYVLVRAAGLGSMEDGSICIDSHYVGCVKVASNDYTEMGMIGLLPFRVGCAAGKAQQKAEDVLRAYKERGGLLDLKE</sequence>
<gene>
    <name evidence="1" type="ORF">BKCO1_3000129</name>
</gene>
<comment type="caution">
    <text evidence="1">The sequence shown here is derived from an EMBL/GenBank/DDBJ whole genome shotgun (WGS) entry which is preliminary data.</text>
</comment>
<dbReference type="AlphaFoldDB" id="A0A1J9RBU6"/>
<reference evidence="1 2" key="1">
    <citation type="submission" date="2016-10" db="EMBL/GenBank/DDBJ databases">
        <title>Proteomics and genomics reveal pathogen-plant mechanisms compatible with a hemibiotrophic lifestyle of Diplodia corticola.</title>
        <authorList>
            <person name="Fernandes I."/>
            <person name="De Jonge R."/>
            <person name="Van De Peer Y."/>
            <person name="Devreese B."/>
            <person name="Alves A."/>
            <person name="Esteves A.C."/>
        </authorList>
    </citation>
    <scope>NUCLEOTIDE SEQUENCE [LARGE SCALE GENOMIC DNA]</scope>
    <source>
        <strain evidence="1 2">CBS 112549</strain>
    </source>
</reference>
<accession>A0A1J9RBU6</accession>
<dbReference type="STRING" id="236234.A0A1J9RBU6"/>